<gene>
    <name evidence="1" type="ORF">NCTC10293_00920</name>
</gene>
<dbReference type="Gene3D" id="1.20.58.320">
    <property type="entry name" value="TPR-like"/>
    <property type="match status" value="1"/>
</dbReference>
<evidence type="ECO:0000313" key="2">
    <source>
        <dbReference type="Proteomes" id="UP000255279"/>
    </source>
</evidence>
<dbReference type="InterPro" id="IPR010323">
    <property type="entry name" value="DUF924"/>
</dbReference>
<accession>A0A378R775</accession>
<proteinExistence type="predicted"/>
<dbReference type="Pfam" id="PF06041">
    <property type="entry name" value="DUF924"/>
    <property type="match status" value="1"/>
</dbReference>
<dbReference type="Proteomes" id="UP000255279">
    <property type="component" value="Unassembled WGS sequence"/>
</dbReference>
<protein>
    <submittedName>
        <fullName evidence="1">Uncharacterized protein conserved in bacteria</fullName>
    </submittedName>
</protein>
<dbReference type="SUPFAM" id="SSF48452">
    <property type="entry name" value="TPR-like"/>
    <property type="match status" value="1"/>
</dbReference>
<evidence type="ECO:0000313" key="1">
    <source>
        <dbReference type="EMBL" id="STZ10579.1"/>
    </source>
</evidence>
<name>A0A378R775_9GAMM</name>
<dbReference type="InterPro" id="IPR011990">
    <property type="entry name" value="TPR-like_helical_dom_sf"/>
</dbReference>
<organism evidence="1 2">
    <name type="scientific">Moraxella caviae</name>
    <dbReference type="NCBI Taxonomy" id="34060"/>
    <lineage>
        <taxon>Bacteria</taxon>
        <taxon>Pseudomonadati</taxon>
        <taxon>Pseudomonadota</taxon>
        <taxon>Gammaproteobacteria</taxon>
        <taxon>Moraxellales</taxon>
        <taxon>Moraxellaceae</taxon>
        <taxon>Moraxella</taxon>
    </lineage>
</organism>
<dbReference type="EMBL" id="UGQE01000001">
    <property type="protein sequence ID" value="STZ10579.1"/>
    <property type="molecule type" value="Genomic_DNA"/>
</dbReference>
<reference evidence="1 2" key="1">
    <citation type="submission" date="2018-06" db="EMBL/GenBank/DDBJ databases">
        <authorList>
            <consortium name="Pathogen Informatics"/>
            <person name="Doyle S."/>
        </authorList>
    </citation>
    <scope>NUCLEOTIDE SEQUENCE [LARGE SCALE GENOMIC DNA]</scope>
    <source>
        <strain evidence="1 2">NCTC10293</strain>
    </source>
</reference>
<dbReference type="AlphaFoldDB" id="A0A378R775"/>
<sequence>MTYTHHEKADEILQFWFVGSIKPNWFAKSDEFDGTIRERFAPLIAQAATGELWAW</sequence>